<keyword evidence="2" id="KW-1185">Reference proteome</keyword>
<accession>A0A915K1Q6</accession>
<feature type="compositionally biased region" description="Low complexity" evidence="1">
    <location>
        <begin position="70"/>
        <end position="81"/>
    </location>
</feature>
<organism evidence="2 3">
    <name type="scientific">Romanomermis culicivorax</name>
    <name type="common">Nematode worm</name>
    <dbReference type="NCBI Taxonomy" id="13658"/>
    <lineage>
        <taxon>Eukaryota</taxon>
        <taxon>Metazoa</taxon>
        <taxon>Ecdysozoa</taxon>
        <taxon>Nematoda</taxon>
        <taxon>Enoplea</taxon>
        <taxon>Dorylaimia</taxon>
        <taxon>Mermithida</taxon>
        <taxon>Mermithoidea</taxon>
        <taxon>Mermithidae</taxon>
        <taxon>Romanomermis</taxon>
    </lineage>
</organism>
<evidence type="ECO:0000256" key="1">
    <source>
        <dbReference type="SAM" id="MobiDB-lite"/>
    </source>
</evidence>
<dbReference type="Proteomes" id="UP000887565">
    <property type="component" value="Unplaced"/>
</dbReference>
<sequence length="92" mass="10519">MFCTCCFKYSPKASTGTSEKQSIREAKAHLLAKNRLIRPLFLAAARPIKVDYITFLLVLQSTSPNWARKNAYARANNSANRGDNRTEKRRDR</sequence>
<protein>
    <submittedName>
        <fullName evidence="3">Uncharacterized protein</fullName>
    </submittedName>
</protein>
<name>A0A915K1Q6_ROMCU</name>
<feature type="region of interest" description="Disordered" evidence="1">
    <location>
        <begin position="70"/>
        <end position="92"/>
    </location>
</feature>
<evidence type="ECO:0000313" key="3">
    <source>
        <dbReference type="WBParaSite" id="nRc.2.0.1.t32249-RA"/>
    </source>
</evidence>
<feature type="compositionally biased region" description="Basic and acidic residues" evidence="1">
    <location>
        <begin position="82"/>
        <end position="92"/>
    </location>
</feature>
<dbReference type="WBParaSite" id="nRc.2.0.1.t32249-RA">
    <property type="protein sequence ID" value="nRc.2.0.1.t32249-RA"/>
    <property type="gene ID" value="nRc.2.0.1.g32249"/>
</dbReference>
<evidence type="ECO:0000313" key="2">
    <source>
        <dbReference type="Proteomes" id="UP000887565"/>
    </source>
</evidence>
<dbReference type="AlphaFoldDB" id="A0A915K1Q6"/>
<reference evidence="3" key="1">
    <citation type="submission" date="2022-11" db="UniProtKB">
        <authorList>
            <consortium name="WormBaseParasite"/>
        </authorList>
    </citation>
    <scope>IDENTIFICATION</scope>
</reference>
<proteinExistence type="predicted"/>